<feature type="transmembrane region" description="Helical" evidence="1">
    <location>
        <begin position="273"/>
        <end position="295"/>
    </location>
</feature>
<dbReference type="InterPro" id="IPR000073">
    <property type="entry name" value="AB_hydrolase_1"/>
</dbReference>
<feature type="transmembrane region" description="Helical" evidence="1">
    <location>
        <begin position="76"/>
        <end position="94"/>
    </location>
</feature>
<keyword evidence="5" id="KW-1185">Reference proteome</keyword>
<dbReference type="Gene3D" id="3.40.50.1820">
    <property type="entry name" value="alpha/beta hydrolase"/>
    <property type="match status" value="1"/>
</dbReference>
<dbReference type="Pfam" id="PF00561">
    <property type="entry name" value="Abhydrolase_1"/>
    <property type="match status" value="1"/>
</dbReference>
<keyword evidence="1" id="KW-0812">Transmembrane</keyword>
<dbReference type="InterPro" id="IPR029058">
    <property type="entry name" value="AB_hydrolase_fold"/>
</dbReference>
<feature type="domain" description="AB hydrolase-1" evidence="2">
    <location>
        <begin position="273"/>
        <end position="376"/>
    </location>
</feature>
<evidence type="ECO:0000313" key="5">
    <source>
        <dbReference type="Proteomes" id="UP000332933"/>
    </source>
</evidence>
<evidence type="ECO:0000313" key="4">
    <source>
        <dbReference type="EMBL" id="VFT86126.1"/>
    </source>
</evidence>
<protein>
    <submittedName>
        <fullName evidence="4">Aste57867_9243 protein</fullName>
    </submittedName>
</protein>
<organism evidence="4 5">
    <name type="scientific">Aphanomyces stellatus</name>
    <dbReference type="NCBI Taxonomy" id="120398"/>
    <lineage>
        <taxon>Eukaryota</taxon>
        <taxon>Sar</taxon>
        <taxon>Stramenopiles</taxon>
        <taxon>Oomycota</taxon>
        <taxon>Saprolegniomycetes</taxon>
        <taxon>Saprolegniales</taxon>
        <taxon>Verrucalvaceae</taxon>
        <taxon>Aphanomyces</taxon>
    </lineage>
</organism>
<keyword evidence="1" id="KW-1133">Transmembrane helix</keyword>
<dbReference type="EMBL" id="VJMH01005132">
    <property type="protein sequence ID" value="KAF0700234.1"/>
    <property type="molecule type" value="Genomic_DNA"/>
</dbReference>
<gene>
    <name evidence="4" type="primary">Aste57867_9243</name>
    <name evidence="3" type="ORF">As57867_009207</name>
    <name evidence="4" type="ORF">ASTE57867_9243</name>
</gene>
<dbReference type="AlphaFoldDB" id="A0A485KMP8"/>
<reference evidence="4 5" key="1">
    <citation type="submission" date="2019-03" db="EMBL/GenBank/DDBJ databases">
        <authorList>
            <person name="Gaulin E."/>
            <person name="Dumas B."/>
        </authorList>
    </citation>
    <scope>NUCLEOTIDE SEQUENCE [LARGE SCALE GENOMIC DNA]</scope>
    <source>
        <strain evidence="4">CBS 568.67</strain>
    </source>
</reference>
<keyword evidence="1" id="KW-0472">Membrane</keyword>
<accession>A0A485KMP8</accession>
<dbReference type="EMBL" id="CAADRA010005153">
    <property type="protein sequence ID" value="VFT86126.1"/>
    <property type="molecule type" value="Genomic_DNA"/>
</dbReference>
<sequence length="548" mass="62256">MEITTFSAISTFGDARAPTSFMRAAAPSKSWDYYAAALFVVGPMRALVAISPIMLCVLALNQLGFLGAVIVDSARVVPWMLYFASETLFLIYYFRTKHRLGQPHAAPPQIVSDLAARRHAPTSVVAFFEDMMRHTPSVRAFVEEWFFDRPMEQLTRADMRPWVAYLYYSKEWRDTSAAERHDIDHIVTRLFTLAKVHEPTSAAPLHRPLHPCIRHTLDDFDTTARPWMIYAITIGMNTIAGGILRFAGFRRHTLTAGLHYWHRPARASPAAEPLVFCHGIGAGLMLYFPLLWLLLSTHSNRAMLLLDMPYASMQLSDEIPSKATMLACLQRMLDAHAIRQAHWMGHSLGTAVVSWVCHEMPHAVAHATFIDPIVFYLWKRDVAYNFLYRPPSSGLELLLWYFASTEVHIVNIMRRHFWWFNMVCFPEHLPRDPTTGALAATVFLSSHDLIVNATHVYAHLLRAGALLQADADEDDDGLDDERHVVETIWWDGFTHGEMLLHGHALSSVTSNVKTRGPAAAAAHKPKWHWTDYLAHRFQVADDIARREL</sequence>
<dbReference type="OrthoDB" id="6431331at2759"/>
<dbReference type="Proteomes" id="UP000332933">
    <property type="component" value="Unassembled WGS sequence"/>
</dbReference>
<dbReference type="PANTHER" id="PTHR37471:SF1">
    <property type="entry name" value="AB HYDROLASE-1 DOMAIN-CONTAINING PROTEIN"/>
    <property type="match status" value="1"/>
</dbReference>
<evidence type="ECO:0000259" key="2">
    <source>
        <dbReference type="Pfam" id="PF00561"/>
    </source>
</evidence>
<reference evidence="3" key="2">
    <citation type="submission" date="2019-06" db="EMBL/GenBank/DDBJ databases">
        <title>Genomics analysis of Aphanomyces spp. identifies a new class of oomycete effector associated with host adaptation.</title>
        <authorList>
            <person name="Gaulin E."/>
        </authorList>
    </citation>
    <scope>NUCLEOTIDE SEQUENCE</scope>
    <source>
        <strain evidence="3">CBS 578.67</strain>
    </source>
</reference>
<feature type="transmembrane region" description="Helical" evidence="1">
    <location>
        <begin position="46"/>
        <end position="70"/>
    </location>
</feature>
<dbReference type="PANTHER" id="PTHR37471">
    <property type="entry name" value="UNNAMED PRODUCT"/>
    <property type="match status" value="1"/>
</dbReference>
<proteinExistence type="predicted"/>
<evidence type="ECO:0000256" key="1">
    <source>
        <dbReference type="SAM" id="Phobius"/>
    </source>
</evidence>
<evidence type="ECO:0000313" key="3">
    <source>
        <dbReference type="EMBL" id="KAF0700234.1"/>
    </source>
</evidence>
<feature type="transmembrane region" description="Helical" evidence="1">
    <location>
        <begin position="227"/>
        <end position="248"/>
    </location>
</feature>
<name>A0A485KMP8_9STRA</name>
<dbReference type="SUPFAM" id="SSF53474">
    <property type="entry name" value="alpha/beta-Hydrolases"/>
    <property type="match status" value="1"/>
</dbReference>